<evidence type="ECO:0000256" key="1">
    <source>
        <dbReference type="SAM" id="MobiDB-lite"/>
    </source>
</evidence>
<gene>
    <name evidence="2" type="ORF">K503DRAFT_746541</name>
</gene>
<dbReference type="InParanoid" id="A0A1B7MQY1"/>
<sequence length="187" mass="20933">MGSSSSKAARRLPKEKPSWAGTRTPSEQGSAQETRHSMPSRPLAFERRTDAVEADAKDPQFMSKLSRLGPVQVDHHMRPVRPADYIQNMYRSRIQSEVEASPSHSTRNRLLAASLSELLESRKTVKSQAELQALAERYGIDVTKLTELARFINTPSIDESTIVKGVNQDGEETLTMTAQWVDPKLEK</sequence>
<keyword evidence="3" id="KW-1185">Reference proteome</keyword>
<protein>
    <submittedName>
        <fullName evidence="2">Uncharacterized protein</fullName>
    </submittedName>
</protein>
<evidence type="ECO:0000313" key="3">
    <source>
        <dbReference type="Proteomes" id="UP000092154"/>
    </source>
</evidence>
<evidence type="ECO:0000313" key="2">
    <source>
        <dbReference type="EMBL" id="OAX35008.1"/>
    </source>
</evidence>
<accession>A0A1B7MQY1</accession>
<feature type="compositionally biased region" description="Polar residues" evidence="1">
    <location>
        <begin position="21"/>
        <end position="32"/>
    </location>
</feature>
<dbReference type="OrthoDB" id="4085451at2759"/>
<name>A0A1B7MQY1_9AGAM</name>
<organism evidence="2 3">
    <name type="scientific">Rhizopogon vinicolor AM-OR11-026</name>
    <dbReference type="NCBI Taxonomy" id="1314800"/>
    <lineage>
        <taxon>Eukaryota</taxon>
        <taxon>Fungi</taxon>
        <taxon>Dikarya</taxon>
        <taxon>Basidiomycota</taxon>
        <taxon>Agaricomycotina</taxon>
        <taxon>Agaricomycetes</taxon>
        <taxon>Agaricomycetidae</taxon>
        <taxon>Boletales</taxon>
        <taxon>Suillineae</taxon>
        <taxon>Rhizopogonaceae</taxon>
        <taxon>Rhizopogon</taxon>
    </lineage>
</organism>
<dbReference type="Proteomes" id="UP000092154">
    <property type="component" value="Unassembled WGS sequence"/>
</dbReference>
<reference evidence="2 3" key="1">
    <citation type="submission" date="2016-06" db="EMBL/GenBank/DDBJ databases">
        <title>Comparative genomics of the ectomycorrhizal sister species Rhizopogon vinicolor and Rhizopogon vesiculosus (Basidiomycota: Boletales) reveals a divergence of the mating type B locus.</title>
        <authorList>
            <consortium name="DOE Joint Genome Institute"/>
            <person name="Mujic A.B."/>
            <person name="Kuo A."/>
            <person name="Tritt A."/>
            <person name="Lipzen A."/>
            <person name="Chen C."/>
            <person name="Johnson J."/>
            <person name="Sharma A."/>
            <person name="Barry K."/>
            <person name="Grigoriev I.V."/>
            <person name="Spatafora J.W."/>
        </authorList>
    </citation>
    <scope>NUCLEOTIDE SEQUENCE [LARGE SCALE GENOMIC DNA]</scope>
    <source>
        <strain evidence="2 3">AM-OR11-026</strain>
    </source>
</reference>
<feature type="region of interest" description="Disordered" evidence="1">
    <location>
        <begin position="1"/>
        <end position="43"/>
    </location>
</feature>
<dbReference type="AlphaFoldDB" id="A0A1B7MQY1"/>
<dbReference type="EMBL" id="KV448543">
    <property type="protein sequence ID" value="OAX35008.1"/>
    <property type="molecule type" value="Genomic_DNA"/>
</dbReference>
<proteinExistence type="predicted"/>